<reference evidence="21 22" key="1">
    <citation type="submission" date="2017-04" db="EMBL/GenBank/DDBJ databases">
        <title>Draft genome of the yeast Clavispora lusitaniae type strain CBS 6936.</title>
        <authorList>
            <person name="Durrens P."/>
            <person name="Klopp C."/>
            <person name="Biteau N."/>
            <person name="Fitton-Ouhabi V."/>
            <person name="Dementhon K."/>
            <person name="Accoceberry I."/>
            <person name="Sherman D.J."/>
            <person name="Noel T."/>
        </authorList>
    </citation>
    <scope>NUCLEOTIDE SEQUENCE [LARGE SCALE GENOMIC DNA]</scope>
    <source>
        <strain evidence="21 22">CBS 6936</strain>
    </source>
</reference>
<protein>
    <recommendedName>
        <fullName evidence="5">RING-type E3 ubiquitin transferase</fullName>
        <ecNumber evidence="5">2.3.2.27</ecNumber>
    </recommendedName>
    <alternativeName>
        <fullName evidence="18">Peroxin-10</fullName>
    </alternativeName>
</protein>
<evidence type="ECO:0000256" key="17">
    <source>
        <dbReference type="ARBA" id="ARBA00023140"/>
    </source>
</evidence>
<dbReference type="InterPro" id="IPR001841">
    <property type="entry name" value="Znf_RING"/>
</dbReference>
<dbReference type="PROSITE" id="PS50089">
    <property type="entry name" value="ZF_RING_2"/>
    <property type="match status" value="1"/>
</dbReference>
<dbReference type="Proteomes" id="UP000195602">
    <property type="component" value="Unassembled WGS sequence"/>
</dbReference>
<comment type="pathway">
    <text evidence="3">Protein modification; protein ubiquitination.</text>
</comment>
<evidence type="ECO:0000256" key="2">
    <source>
        <dbReference type="ARBA" id="ARBA00004585"/>
    </source>
</evidence>
<dbReference type="PANTHER" id="PTHR23350:SF0">
    <property type="entry name" value="PEROXISOME BIOGENESIS FACTOR 10"/>
    <property type="match status" value="1"/>
</dbReference>
<dbReference type="InterPro" id="IPR017907">
    <property type="entry name" value="Znf_RING_CS"/>
</dbReference>
<proteinExistence type="inferred from homology"/>
<dbReference type="InterPro" id="IPR013083">
    <property type="entry name" value="Znf_RING/FYVE/PHD"/>
</dbReference>
<dbReference type="EMBL" id="LYUB02000003">
    <property type="protein sequence ID" value="OVF09974.1"/>
    <property type="molecule type" value="Genomic_DNA"/>
</dbReference>
<keyword evidence="12" id="KW-0833">Ubl conjugation pathway</keyword>
<evidence type="ECO:0000256" key="9">
    <source>
        <dbReference type="ARBA" id="ARBA00022692"/>
    </source>
</evidence>
<evidence type="ECO:0000256" key="11">
    <source>
        <dbReference type="ARBA" id="ARBA00022771"/>
    </source>
</evidence>
<keyword evidence="13" id="KW-0862">Zinc</keyword>
<evidence type="ECO:0000256" key="16">
    <source>
        <dbReference type="ARBA" id="ARBA00023136"/>
    </source>
</evidence>
<evidence type="ECO:0000259" key="20">
    <source>
        <dbReference type="PROSITE" id="PS50089"/>
    </source>
</evidence>
<keyword evidence="11 19" id="KW-0863">Zinc-finger</keyword>
<dbReference type="SMART" id="SM00184">
    <property type="entry name" value="RING"/>
    <property type="match status" value="1"/>
</dbReference>
<keyword evidence="21" id="KW-0436">Ligase</keyword>
<dbReference type="GO" id="GO:0016562">
    <property type="term" value="P:protein import into peroxisome matrix, receptor recycling"/>
    <property type="evidence" value="ECO:0007669"/>
    <property type="project" value="UniProtKB-ARBA"/>
</dbReference>
<dbReference type="PROSITE" id="PS00518">
    <property type="entry name" value="ZF_RING_1"/>
    <property type="match status" value="1"/>
</dbReference>
<comment type="catalytic activity">
    <reaction evidence="1">
        <text>S-ubiquitinyl-[E2 ubiquitin-conjugating enzyme]-L-cysteine + [acceptor protein]-L-lysine = [E2 ubiquitin-conjugating enzyme]-L-cysteine + N(6)-ubiquitinyl-[acceptor protein]-L-lysine.</text>
        <dbReference type="EC" id="2.3.2.27"/>
    </reaction>
</comment>
<evidence type="ECO:0000256" key="18">
    <source>
        <dbReference type="ARBA" id="ARBA00041230"/>
    </source>
</evidence>
<keyword evidence="14" id="KW-0653">Protein transport</keyword>
<evidence type="ECO:0000256" key="5">
    <source>
        <dbReference type="ARBA" id="ARBA00012483"/>
    </source>
</evidence>
<dbReference type="KEGG" id="clus:A9F13_03g01023"/>
<keyword evidence="17" id="KW-0576">Peroxisome</keyword>
<dbReference type="Gene3D" id="3.30.40.10">
    <property type="entry name" value="Zinc/RING finger domain, C3HC4 (zinc finger)"/>
    <property type="match status" value="1"/>
</dbReference>
<keyword evidence="7" id="KW-0962">Peroxisome biogenesis</keyword>
<keyword evidence="6" id="KW-0813">Transport</keyword>
<gene>
    <name evidence="21" type="ORF">A9F13_03g01023</name>
</gene>
<evidence type="ECO:0000256" key="8">
    <source>
        <dbReference type="ARBA" id="ARBA00022679"/>
    </source>
</evidence>
<dbReference type="GO" id="GO:0008270">
    <property type="term" value="F:zinc ion binding"/>
    <property type="evidence" value="ECO:0007669"/>
    <property type="project" value="UniProtKB-KW"/>
</dbReference>
<evidence type="ECO:0000256" key="13">
    <source>
        <dbReference type="ARBA" id="ARBA00022833"/>
    </source>
</evidence>
<feature type="domain" description="RING-type" evidence="20">
    <location>
        <begin position="270"/>
        <end position="308"/>
    </location>
</feature>
<accession>A0AA91Q2P2</accession>
<comment type="subcellular location">
    <subcellularLocation>
        <location evidence="2">Peroxisome membrane</location>
        <topology evidence="2">Multi-pass membrane protein</topology>
    </subcellularLocation>
</comment>
<keyword evidence="9" id="KW-0812">Transmembrane</keyword>
<evidence type="ECO:0000256" key="10">
    <source>
        <dbReference type="ARBA" id="ARBA00022723"/>
    </source>
</evidence>
<evidence type="ECO:0000256" key="12">
    <source>
        <dbReference type="ARBA" id="ARBA00022786"/>
    </source>
</evidence>
<evidence type="ECO:0000256" key="14">
    <source>
        <dbReference type="ARBA" id="ARBA00022927"/>
    </source>
</evidence>
<dbReference type="GO" id="GO:0061630">
    <property type="term" value="F:ubiquitin protein ligase activity"/>
    <property type="evidence" value="ECO:0007669"/>
    <property type="project" value="UniProtKB-EC"/>
</dbReference>
<dbReference type="InterPro" id="IPR006845">
    <property type="entry name" value="Pex_N"/>
</dbReference>
<keyword evidence="15" id="KW-1133">Transmembrane helix</keyword>
<dbReference type="GO" id="GO:0005778">
    <property type="term" value="C:peroxisomal membrane"/>
    <property type="evidence" value="ECO:0007669"/>
    <property type="project" value="UniProtKB-SubCell"/>
</dbReference>
<keyword evidence="8" id="KW-0808">Transferase</keyword>
<dbReference type="GO" id="GO:0016874">
    <property type="term" value="F:ligase activity"/>
    <property type="evidence" value="ECO:0007669"/>
    <property type="project" value="UniProtKB-KW"/>
</dbReference>
<dbReference type="EC" id="2.3.2.27" evidence="5"/>
<keyword evidence="10" id="KW-0479">Metal-binding</keyword>
<dbReference type="PANTHER" id="PTHR23350">
    <property type="entry name" value="PEROXISOME ASSEMBLY PROTEIN 10"/>
    <property type="match status" value="1"/>
</dbReference>
<name>A0AA91Q2P2_CLALS</name>
<dbReference type="Pfam" id="PF13639">
    <property type="entry name" value="zf-RING_2"/>
    <property type="match status" value="1"/>
</dbReference>
<evidence type="ECO:0000256" key="4">
    <source>
        <dbReference type="ARBA" id="ARBA00008704"/>
    </source>
</evidence>
<dbReference type="Pfam" id="PF04757">
    <property type="entry name" value="Pex2_Pex12"/>
    <property type="match status" value="1"/>
</dbReference>
<evidence type="ECO:0000313" key="22">
    <source>
        <dbReference type="Proteomes" id="UP000195602"/>
    </source>
</evidence>
<comment type="similarity">
    <text evidence="4">Belongs to the pex2/pex10/pex12 family.</text>
</comment>
<dbReference type="SUPFAM" id="SSF57850">
    <property type="entry name" value="RING/U-box"/>
    <property type="match status" value="1"/>
</dbReference>
<evidence type="ECO:0000313" key="21">
    <source>
        <dbReference type="EMBL" id="OVF09974.1"/>
    </source>
</evidence>
<comment type="caution">
    <text evidence="21">The sequence shown here is derived from an EMBL/GenBank/DDBJ whole genome shotgun (WGS) entry which is preliminary data.</text>
</comment>
<dbReference type="CDD" id="cd16527">
    <property type="entry name" value="RING-HC_PEX10"/>
    <property type="match status" value="1"/>
</dbReference>
<evidence type="ECO:0000256" key="6">
    <source>
        <dbReference type="ARBA" id="ARBA00022448"/>
    </source>
</evidence>
<dbReference type="AlphaFoldDB" id="A0AA91Q2P2"/>
<evidence type="ECO:0000256" key="19">
    <source>
        <dbReference type="PROSITE-ProRule" id="PRU00175"/>
    </source>
</evidence>
<evidence type="ECO:0000256" key="15">
    <source>
        <dbReference type="ARBA" id="ARBA00022989"/>
    </source>
</evidence>
<evidence type="ECO:0000256" key="1">
    <source>
        <dbReference type="ARBA" id="ARBA00000900"/>
    </source>
</evidence>
<dbReference type="InterPro" id="IPR025654">
    <property type="entry name" value="PEX2/10"/>
</dbReference>
<evidence type="ECO:0000256" key="7">
    <source>
        <dbReference type="ARBA" id="ARBA00022593"/>
    </source>
</evidence>
<evidence type="ECO:0000256" key="3">
    <source>
        <dbReference type="ARBA" id="ARBA00004906"/>
    </source>
</evidence>
<keyword evidence="16" id="KW-0472">Membrane</keyword>
<dbReference type="GO" id="GO:0016567">
    <property type="term" value="P:protein ubiquitination"/>
    <property type="evidence" value="ECO:0007669"/>
    <property type="project" value="UniProtKB-ARBA"/>
</dbReference>
<organism evidence="21 22">
    <name type="scientific">Clavispora lusitaniae</name>
    <name type="common">Candida lusitaniae</name>
    <dbReference type="NCBI Taxonomy" id="36911"/>
    <lineage>
        <taxon>Eukaryota</taxon>
        <taxon>Fungi</taxon>
        <taxon>Dikarya</taxon>
        <taxon>Ascomycota</taxon>
        <taxon>Saccharomycotina</taxon>
        <taxon>Pichiomycetes</taxon>
        <taxon>Metschnikowiaceae</taxon>
        <taxon>Clavispora</taxon>
    </lineage>
</organism>
<sequence length="320" mass="35823">MSKANENALPFADAATIVRANQKDSYFLHSLTSHVQDVLGIFGGQKFIHTHPDEIALGAKVLYLLLTTALGARTLGEEYVDILYVNRKGKKFPGSLRRLVFIALYALVPYVVTRVVRKLKSQGETSKSWLSRTFQSYPKLLDTVLNVHVALFYFQGSFYSLSKRAVGMRYVFGHNKDPEKLSRTGNYSLLGGIMLLQFAVKLLLKIQNATSQDDSQERDVATPSGVFTEVKQLESVQTSIDSDQKLASRLNIDLSDPKQLPYLPESSRSCMLCLSPMVNPAAANCGHIFCWSCIVDWIRDHPECPLCRQVCLEQNLLPLC</sequence>